<keyword evidence="2" id="KW-1003">Cell membrane</keyword>
<keyword evidence="12" id="KW-1185">Reference proteome</keyword>
<dbReference type="PANTHER" id="PTHR30443">
    <property type="entry name" value="INNER MEMBRANE PROTEIN"/>
    <property type="match status" value="1"/>
</dbReference>
<evidence type="ECO:0000256" key="4">
    <source>
        <dbReference type="ARBA" id="ARBA00022679"/>
    </source>
</evidence>
<keyword evidence="5 8" id="KW-0812">Transmembrane</keyword>
<dbReference type="EMBL" id="JBHRTI010000004">
    <property type="protein sequence ID" value="MFC3147878.1"/>
    <property type="molecule type" value="Genomic_DNA"/>
</dbReference>
<dbReference type="CDD" id="cd16017">
    <property type="entry name" value="LptA"/>
    <property type="match status" value="1"/>
</dbReference>
<dbReference type="Pfam" id="PF00884">
    <property type="entry name" value="Sulfatase"/>
    <property type="match status" value="1"/>
</dbReference>
<feature type="transmembrane region" description="Helical" evidence="8">
    <location>
        <begin position="168"/>
        <end position="191"/>
    </location>
</feature>
<evidence type="ECO:0000256" key="7">
    <source>
        <dbReference type="ARBA" id="ARBA00023136"/>
    </source>
</evidence>
<dbReference type="NCBIfam" id="NF028537">
    <property type="entry name" value="P_eth_NH2_trans"/>
    <property type="match status" value="1"/>
</dbReference>
<evidence type="ECO:0000256" key="8">
    <source>
        <dbReference type="SAM" id="Phobius"/>
    </source>
</evidence>
<dbReference type="RefSeq" id="WP_377303330.1">
    <property type="nucleotide sequence ID" value="NZ_CP180191.1"/>
</dbReference>
<dbReference type="InterPro" id="IPR017850">
    <property type="entry name" value="Alkaline_phosphatase_core_sf"/>
</dbReference>
<dbReference type="InterPro" id="IPR040423">
    <property type="entry name" value="PEA_transferase"/>
</dbReference>
<feature type="transmembrane region" description="Helical" evidence="8">
    <location>
        <begin position="135"/>
        <end position="156"/>
    </location>
</feature>
<name>A0ABV7H5F0_9BURK</name>
<dbReference type="Pfam" id="PF08019">
    <property type="entry name" value="EptA_B_N"/>
    <property type="match status" value="1"/>
</dbReference>
<feature type="transmembrane region" description="Helical" evidence="8">
    <location>
        <begin position="32"/>
        <end position="52"/>
    </location>
</feature>
<dbReference type="Proteomes" id="UP001595556">
    <property type="component" value="Unassembled WGS sequence"/>
</dbReference>
<keyword evidence="4 11" id="KW-0808">Transferase</keyword>
<comment type="subcellular location">
    <subcellularLocation>
        <location evidence="1">Cell inner membrane</location>
        <topology evidence="1">Multi-pass membrane protein</topology>
    </subcellularLocation>
</comment>
<evidence type="ECO:0000313" key="11">
    <source>
        <dbReference type="EMBL" id="MFC3147878.1"/>
    </source>
</evidence>
<dbReference type="GO" id="GO:0016740">
    <property type="term" value="F:transferase activity"/>
    <property type="evidence" value="ECO:0007669"/>
    <property type="project" value="UniProtKB-KW"/>
</dbReference>
<keyword evidence="6 8" id="KW-1133">Transmembrane helix</keyword>
<evidence type="ECO:0000256" key="3">
    <source>
        <dbReference type="ARBA" id="ARBA00022519"/>
    </source>
</evidence>
<evidence type="ECO:0000256" key="5">
    <source>
        <dbReference type="ARBA" id="ARBA00022692"/>
    </source>
</evidence>
<accession>A0ABV7H5F0</accession>
<evidence type="ECO:0000259" key="10">
    <source>
        <dbReference type="Pfam" id="PF08019"/>
    </source>
</evidence>
<dbReference type="SUPFAM" id="SSF53649">
    <property type="entry name" value="Alkaline phosphatase-like"/>
    <property type="match status" value="1"/>
</dbReference>
<keyword evidence="3" id="KW-0997">Cell inner membrane</keyword>
<reference evidence="12" key="1">
    <citation type="journal article" date="2019" name="Int. J. Syst. Evol. Microbiol.">
        <title>The Global Catalogue of Microorganisms (GCM) 10K type strain sequencing project: providing services to taxonomists for standard genome sequencing and annotation.</title>
        <authorList>
            <consortium name="The Broad Institute Genomics Platform"/>
            <consortium name="The Broad Institute Genome Sequencing Center for Infectious Disease"/>
            <person name="Wu L."/>
            <person name="Ma J."/>
        </authorList>
    </citation>
    <scope>NUCLEOTIDE SEQUENCE [LARGE SCALE GENOMIC DNA]</scope>
    <source>
        <strain evidence="12">KCTC 52168</strain>
    </source>
</reference>
<dbReference type="Gene3D" id="3.40.720.10">
    <property type="entry name" value="Alkaline Phosphatase, subunit A"/>
    <property type="match status" value="1"/>
</dbReference>
<comment type="caution">
    <text evidence="11">The sequence shown here is derived from an EMBL/GenBank/DDBJ whole genome shotgun (WGS) entry which is preliminary data.</text>
</comment>
<proteinExistence type="predicted"/>
<dbReference type="PANTHER" id="PTHR30443:SF0">
    <property type="entry name" value="PHOSPHOETHANOLAMINE TRANSFERASE EPTA"/>
    <property type="match status" value="1"/>
</dbReference>
<evidence type="ECO:0000256" key="2">
    <source>
        <dbReference type="ARBA" id="ARBA00022475"/>
    </source>
</evidence>
<feature type="transmembrane region" description="Helical" evidence="8">
    <location>
        <begin position="97"/>
        <end position="115"/>
    </location>
</feature>
<feature type="transmembrane region" description="Helical" evidence="8">
    <location>
        <begin position="64"/>
        <end position="85"/>
    </location>
</feature>
<sequence>MENPSIDAKPDQPKSGVAAVVGWRLQASVETVIVCLCLFWLLSANGAFLAGALKSRNWSEPGTWALLAAMVALILALHAAILGVLLNRWTLKPLGTVLLIGTALAAFYMQRYSVVLDPSMLRNVLRTDLHEAGELLSWPMLLHVMLYAGLPTLLLWRVQIVQRPLARALLRRLAFIFIAVVLGVVSVLAAFQPLASLMRNQKELRYQLTPANYLYSLASVVAGDVRGATRPREPIGLDAKPGPSWAQAQRPRLIVLVVGETARAANWGLSGYQRQTTPELAKLPVINFAQVTSCGTNTEVSVPCMFAPVGRRDYDEARIKGQEGLLHVLARAGVQVRWVDNQSGCKGVCDGLPTDAVATLNPPGLCSDGRCLDEALLPSVDSAILRAAAMQKPGVEVLVLHQLGNHGPAYFRRYPPAFARFTPACRDDDLQRCSLEEIRNAYDNALLYTDHLLASVVARLQAASERVDTAMYYVSDHGESLGENRLFLHGMPYAIAPDVQKRVPMVMWFSESFSKRANLDTGCVRERAQKDAFSHDHLFHTLLGLADVQTSLYEPTLDALANCRKAAP</sequence>
<dbReference type="EC" id="2.7.-.-" evidence="11"/>
<dbReference type="InterPro" id="IPR000917">
    <property type="entry name" value="Sulfatase_N"/>
</dbReference>
<evidence type="ECO:0000256" key="6">
    <source>
        <dbReference type="ARBA" id="ARBA00022989"/>
    </source>
</evidence>
<keyword evidence="7 8" id="KW-0472">Membrane</keyword>
<protein>
    <submittedName>
        <fullName evidence="11">Phosphoethanolamine transferase</fullName>
        <ecNumber evidence="11">2.7.-.-</ecNumber>
    </submittedName>
</protein>
<feature type="domain" description="Phosphoethanolamine transferase N-terminal" evidence="10">
    <location>
        <begin position="75"/>
        <end position="222"/>
    </location>
</feature>
<evidence type="ECO:0000259" key="9">
    <source>
        <dbReference type="Pfam" id="PF00884"/>
    </source>
</evidence>
<organism evidence="11 12">
    <name type="scientific">Piscinibacterium candidicorallinum</name>
    <dbReference type="NCBI Taxonomy" id="1793872"/>
    <lineage>
        <taxon>Bacteria</taxon>
        <taxon>Pseudomonadati</taxon>
        <taxon>Pseudomonadota</taxon>
        <taxon>Betaproteobacteria</taxon>
        <taxon>Burkholderiales</taxon>
        <taxon>Piscinibacterium</taxon>
    </lineage>
</organism>
<feature type="domain" description="Sulfatase N-terminal" evidence="9">
    <location>
        <begin position="253"/>
        <end position="548"/>
    </location>
</feature>
<dbReference type="InterPro" id="IPR058130">
    <property type="entry name" value="PEA_transf_C"/>
</dbReference>
<dbReference type="InterPro" id="IPR012549">
    <property type="entry name" value="EptA-like_N"/>
</dbReference>
<evidence type="ECO:0000313" key="12">
    <source>
        <dbReference type="Proteomes" id="UP001595556"/>
    </source>
</evidence>
<gene>
    <name evidence="11" type="ORF">ACFOEN_09510</name>
</gene>
<evidence type="ECO:0000256" key="1">
    <source>
        <dbReference type="ARBA" id="ARBA00004429"/>
    </source>
</evidence>